<reference evidence="1 2" key="1">
    <citation type="submission" date="2020-08" db="EMBL/GenBank/DDBJ databases">
        <title>Genomic Encyclopedia of Type Strains, Phase IV (KMG-IV): sequencing the most valuable type-strain genomes for metagenomic binning, comparative biology and taxonomic classification.</title>
        <authorList>
            <person name="Goeker M."/>
        </authorList>
    </citation>
    <scope>NUCLEOTIDE SEQUENCE [LARGE SCALE GENOMIC DNA]</scope>
    <source>
        <strain evidence="1 2">DSM 26575</strain>
    </source>
</reference>
<proteinExistence type="predicted"/>
<evidence type="ECO:0008006" key="3">
    <source>
        <dbReference type="Google" id="ProtNLM"/>
    </source>
</evidence>
<accession>A0A7W6GDL3</accession>
<protein>
    <recommendedName>
        <fullName evidence="3">DUF4145 domain-containing protein</fullName>
    </recommendedName>
</protein>
<name>A0A7W6GDL3_9HYPH</name>
<keyword evidence="2" id="KW-1185">Reference proteome</keyword>
<evidence type="ECO:0000313" key="1">
    <source>
        <dbReference type="EMBL" id="MBB3965756.1"/>
    </source>
</evidence>
<sequence length="105" mass="11549">MQPDMNNCLTNLRIALETIARSISHDLGGDEVQSKKWGSALRSLVELGVLDVHKEATLANVYTFISSGAHRTVGLTEAEYIRLGRQLALSLSYFLVKTFNGARQA</sequence>
<dbReference type="EMBL" id="JACIDW010000012">
    <property type="protein sequence ID" value="MBB3965756.1"/>
    <property type="molecule type" value="Genomic_DNA"/>
</dbReference>
<comment type="caution">
    <text evidence="1">The sequence shown here is derived from an EMBL/GenBank/DDBJ whole genome shotgun (WGS) entry which is preliminary data.</text>
</comment>
<gene>
    <name evidence="1" type="ORF">GGQ67_003435</name>
</gene>
<dbReference type="RefSeq" id="WP_183901302.1">
    <property type="nucleotide sequence ID" value="NZ_JACIDW010000012.1"/>
</dbReference>
<dbReference type="Proteomes" id="UP000582090">
    <property type="component" value="Unassembled WGS sequence"/>
</dbReference>
<evidence type="ECO:0000313" key="2">
    <source>
        <dbReference type="Proteomes" id="UP000582090"/>
    </source>
</evidence>
<dbReference type="AlphaFoldDB" id="A0A7W6GDL3"/>
<organism evidence="1 2">
    <name type="scientific">Rhizobium metallidurans</name>
    <dbReference type="NCBI Taxonomy" id="1265931"/>
    <lineage>
        <taxon>Bacteria</taxon>
        <taxon>Pseudomonadati</taxon>
        <taxon>Pseudomonadota</taxon>
        <taxon>Alphaproteobacteria</taxon>
        <taxon>Hyphomicrobiales</taxon>
        <taxon>Rhizobiaceae</taxon>
        <taxon>Rhizobium/Agrobacterium group</taxon>
        <taxon>Rhizobium</taxon>
    </lineage>
</organism>